<reference evidence="1" key="1">
    <citation type="journal article" date="2021" name="Nat. Commun.">
        <title>Genetic determinants of endophytism in the Arabidopsis root mycobiome.</title>
        <authorList>
            <person name="Mesny F."/>
            <person name="Miyauchi S."/>
            <person name="Thiergart T."/>
            <person name="Pickel B."/>
            <person name="Atanasova L."/>
            <person name="Karlsson M."/>
            <person name="Huettel B."/>
            <person name="Barry K.W."/>
            <person name="Haridas S."/>
            <person name="Chen C."/>
            <person name="Bauer D."/>
            <person name="Andreopoulos W."/>
            <person name="Pangilinan J."/>
            <person name="LaButti K."/>
            <person name="Riley R."/>
            <person name="Lipzen A."/>
            <person name="Clum A."/>
            <person name="Drula E."/>
            <person name="Henrissat B."/>
            <person name="Kohler A."/>
            <person name="Grigoriev I.V."/>
            <person name="Martin F.M."/>
            <person name="Hacquard S."/>
        </authorList>
    </citation>
    <scope>NUCLEOTIDE SEQUENCE</scope>
    <source>
        <strain evidence="1">MPI-CAGE-AT-0023</strain>
    </source>
</reference>
<dbReference type="RefSeq" id="XP_046048038.1">
    <property type="nucleotide sequence ID" value="XM_046197913.1"/>
</dbReference>
<proteinExistence type="predicted"/>
<dbReference type="AlphaFoldDB" id="A0A9P9K846"/>
<keyword evidence="2" id="KW-1185">Reference proteome</keyword>
<name>A0A9P9K846_FUSRE</name>
<sequence length="84" mass="9679">MIVMMLVAWVTRRACRVNGEAAFDANYCWLWRIVVQAQTLELLELTRPQCDNSISVRREACHIDKVEKAARGSDTLYEATFSQE</sequence>
<dbReference type="GeneID" id="70227867"/>
<dbReference type="Proteomes" id="UP000720189">
    <property type="component" value="Unassembled WGS sequence"/>
</dbReference>
<dbReference type="EMBL" id="JAGMUX010000010">
    <property type="protein sequence ID" value="KAH7247455.1"/>
    <property type="molecule type" value="Genomic_DNA"/>
</dbReference>
<dbReference type="OrthoDB" id="10483278at2759"/>
<protein>
    <submittedName>
        <fullName evidence="1">Uncharacterized protein</fullName>
    </submittedName>
</protein>
<accession>A0A9P9K846</accession>
<comment type="caution">
    <text evidence="1">The sequence shown here is derived from an EMBL/GenBank/DDBJ whole genome shotgun (WGS) entry which is preliminary data.</text>
</comment>
<gene>
    <name evidence="1" type="ORF">BKA55DRAFT_66878</name>
</gene>
<evidence type="ECO:0000313" key="1">
    <source>
        <dbReference type="EMBL" id="KAH7247455.1"/>
    </source>
</evidence>
<evidence type="ECO:0000313" key="2">
    <source>
        <dbReference type="Proteomes" id="UP000720189"/>
    </source>
</evidence>
<organism evidence="1 2">
    <name type="scientific">Fusarium redolens</name>
    <dbReference type="NCBI Taxonomy" id="48865"/>
    <lineage>
        <taxon>Eukaryota</taxon>
        <taxon>Fungi</taxon>
        <taxon>Dikarya</taxon>
        <taxon>Ascomycota</taxon>
        <taxon>Pezizomycotina</taxon>
        <taxon>Sordariomycetes</taxon>
        <taxon>Hypocreomycetidae</taxon>
        <taxon>Hypocreales</taxon>
        <taxon>Nectriaceae</taxon>
        <taxon>Fusarium</taxon>
        <taxon>Fusarium redolens species complex</taxon>
    </lineage>
</organism>